<evidence type="ECO:0000256" key="6">
    <source>
        <dbReference type="SAM" id="MobiDB-lite"/>
    </source>
</evidence>
<evidence type="ECO:0000256" key="5">
    <source>
        <dbReference type="RuleBase" id="RU361133"/>
    </source>
</evidence>
<dbReference type="EC" id="3.1.4.11" evidence="1 5"/>
<dbReference type="EMBL" id="JARK01001342">
    <property type="protein sequence ID" value="EYC29320.1"/>
    <property type="molecule type" value="Genomic_DNA"/>
</dbReference>
<dbReference type="STRING" id="53326.A0A016VPH4"/>
<dbReference type="PROSITE" id="PS50007">
    <property type="entry name" value="PIPLC_X_DOMAIN"/>
    <property type="match status" value="1"/>
</dbReference>
<comment type="catalytic activity">
    <reaction evidence="5">
        <text>a 1,2-diacyl-sn-glycero-3-phospho-(1D-myo-inositol-4,5-bisphosphate) + H2O = 1D-myo-inositol 1,4,5-trisphosphate + a 1,2-diacyl-sn-glycerol + H(+)</text>
        <dbReference type="Rhea" id="RHEA:33179"/>
        <dbReference type="ChEBI" id="CHEBI:15377"/>
        <dbReference type="ChEBI" id="CHEBI:15378"/>
        <dbReference type="ChEBI" id="CHEBI:17815"/>
        <dbReference type="ChEBI" id="CHEBI:58456"/>
        <dbReference type="ChEBI" id="CHEBI:203600"/>
        <dbReference type="EC" id="3.1.4.11"/>
    </reaction>
</comment>
<dbReference type="SUPFAM" id="SSF47473">
    <property type="entry name" value="EF-hand"/>
    <property type="match status" value="1"/>
</dbReference>
<dbReference type="Proteomes" id="UP000024635">
    <property type="component" value="Unassembled WGS sequence"/>
</dbReference>
<dbReference type="InterPro" id="IPR011992">
    <property type="entry name" value="EF-hand-dom_pair"/>
</dbReference>
<dbReference type="GO" id="GO:0046488">
    <property type="term" value="P:phosphatidylinositol metabolic process"/>
    <property type="evidence" value="ECO:0007669"/>
    <property type="project" value="TreeGrafter"/>
</dbReference>
<keyword evidence="2 5" id="KW-0378">Hydrolase</keyword>
<reference evidence="9" key="1">
    <citation type="journal article" date="2015" name="Nat. Genet.">
        <title>The genome and transcriptome of the zoonotic hookworm Ancylostoma ceylanicum identify infection-specific gene families.</title>
        <authorList>
            <person name="Schwarz E.M."/>
            <person name="Hu Y."/>
            <person name="Antoshechkin I."/>
            <person name="Miller M.M."/>
            <person name="Sternberg P.W."/>
            <person name="Aroian R.V."/>
        </authorList>
    </citation>
    <scope>NUCLEOTIDE SEQUENCE</scope>
    <source>
        <strain evidence="9">HY135</strain>
    </source>
</reference>
<protein>
    <recommendedName>
        <fullName evidence="1 5">Phosphoinositide phospholipase C</fullName>
        <ecNumber evidence="1 5">3.1.4.11</ecNumber>
    </recommendedName>
</protein>
<dbReference type="Pfam" id="PF00388">
    <property type="entry name" value="PI-PLC-X"/>
    <property type="match status" value="1"/>
</dbReference>
<dbReference type="InterPro" id="IPR017946">
    <property type="entry name" value="PLC-like_Pdiesterase_TIM-brl"/>
</dbReference>
<dbReference type="OrthoDB" id="269822at2759"/>
<feature type="domain" description="PI-PLC Y-box" evidence="7">
    <location>
        <begin position="481"/>
        <end position="598"/>
    </location>
</feature>
<accession>A0A016VPH4</accession>
<evidence type="ECO:0000313" key="8">
    <source>
        <dbReference type="EMBL" id="EYC29320.1"/>
    </source>
</evidence>
<evidence type="ECO:0000313" key="9">
    <source>
        <dbReference type="Proteomes" id="UP000024635"/>
    </source>
</evidence>
<name>A0A016VPH4_9BILA</name>
<dbReference type="SUPFAM" id="SSF49562">
    <property type="entry name" value="C2 domain (Calcium/lipid-binding domain, CaLB)"/>
    <property type="match status" value="1"/>
</dbReference>
<feature type="region of interest" description="Disordered" evidence="6">
    <location>
        <begin position="826"/>
        <end position="847"/>
    </location>
</feature>
<keyword evidence="3 5" id="KW-0442">Lipid degradation</keyword>
<evidence type="ECO:0000256" key="4">
    <source>
        <dbReference type="ARBA" id="ARBA00023098"/>
    </source>
</evidence>
<dbReference type="SMART" id="SM00148">
    <property type="entry name" value="PLCXc"/>
    <property type="match status" value="1"/>
</dbReference>
<gene>
    <name evidence="8" type="primary">Acey_s0006.g2913</name>
    <name evidence="8" type="synonym">Acey-plc-2</name>
    <name evidence="8" type="ORF">Y032_0006g2913</name>
</gene>
<dbReference type="PANTHER" id="PTHR10336:SF36">
    <property type="entry name" value="1-PHOSPHATIDYLINOSITOL 4,5-BISPHOSPHATE PHOSPHODIESTERASE BETA-4"/>
    <property type="match status" value="1"/>
</dbReference>
<dbReference type="InterPro" id="IPR035892">
    <property type="entry name" value="C2_domain_sf"/>
</dbReference>
<dbReference type="Gene3D" id="1.20.140.150">
    <property type="match status" value="1"/>
</dbReference>
<organism evidence="8 9">
    <name type="scientific">Ancylostoma ceylanicum</name>
    <dbReference type="NCBI Taxonomy" id="53326"/>
    <lineage>
        <taxon>Eukaryota</taxon>
        <taxon>Metazoa</taxon>
        <taxon>Ecdysozoa</taxon>
        <taxon>Nematoda</taxon>
        <taxon>Chromadorea</taxon>
        <taxon>Rhabditida</taxon>
        <taxon>Rhabditina</taxon>
        <taxon>Rhabditomorpha</taxon>
        <taxon>Strongyloidea</taxon>
        <taxon>Ancylostomatidae</taxon>
        <taxon>Ancylostomatinae</taxon>
        <taxon>Ancylostoma</taxon>
    </lineage>
</organism>
<dbReference type="PANTHER" id="PTHR10336">
    <property type="entry name" value="PHOSPHOINOSITIDE-SPECIFIC PHOSPHOLIPASE C FAMILY PROTEIN"/>
    <property type="match status" value="1"/>
</dbReference>
<dbReference type="Gene3D" id="3.20.20.190">
    <property type="entry name" value="Phosphatidylinositol (PI) phosphodiesterase"/>
    <property type="match status" value="1"/>
</dbReference>
<dbReference type="SUPFAM" id="SSF51695">
    <property type="entry name" value="PLC-like phosphodiesterases"/>
    <property type="match status" value="1"/>
</dbReference>
<dbReference type="InterPro" id="IPR001711">
    <property type="entry name" value="PLipase_C_Pinositol-sp_Y"/>
</dbReference>
<evidence type="ECO:0000256" key="1">
    <source>
        <dbReference type="ARBA" id="ARBA00012368"/>
    </source>
</evidence>
<evidence type="ECO:0000256" key="2">
    <source>
        <dbReference type="ARBA" id="ARBA00022801"/>
    </source>
</evidence>
<dbReference type="Pfam" id="PF00387">
    <property type="entry name" value="PI-PLC-Y"/>
    <property type="match status" value="1"/>
</dbReference>
<dbReference type="InterPro" id="IPR000909">
    <property type="entry name" value="PLipase_C_PInositol-sp_X_dom"/>
</dbReference>
<dbReference type="GO" id="GO:0048015">
    <property type="term" value="P:phosphatidylinositol-mediated signaling"/>
    <property type="evidence" value="ECO:0007669"/>
    <property type="project" value="TreeGrafter"/>
</dbReference>
<dbReference type="PROSITE" id="PS50008">
    <property type="entry name" value="PIPLC_Y_DOMAIN"/>
    <property type="match status" value="1"/>
</dbReference>
<evidence type="ECO:0000259" key="7">
    <source>
        <dbReference type="PROSITE" id="PS50008"/>
    </source>
</evidence>
<dbReference type="Gene3D" id="1.10.238.10">
    <property type="entry name" value="EF-hand"/>
    <property type="match status" value="1"/>
</dbReference>
<comment type="caution">
    <text evidence="8">The sequence shown here is derived from an EMBL/GenBank/DDBJ whole genome shotgun (WGS) entry which is preliminary data.</text>
</comment>
<dbReference type="GO" id="GO:0016042">
    <property type="term" value="P:lipid catabolic process"/>
    <property type="evidence" value="ECO:0007669"/>
    <property type="project" value="UniProtKB-KW"/>
</dbReference>
<dbReference type="CDD" id="cd00275">
    <property type="entry name" value="C2_PLC_like"/>
    <property type="match status" value="1"/>
</dbReference>
<dbReference type="GO" id="GO:0004435">
    <property type="term" value="F:phosphatidylinositol-4,5-bisphosphate phospholipase C activity"/>
    <property type="evidence" value="ECO:0007669"/>
    <property type="project" value="UniProtKB-EC"/>
</dbReference>
<sequence>MMVIPVSQHKLIKIRRINRVKLTRLALYCSFGACISSVVSSSTNSWLYTSEVLKYYVLPNNTQGYDDTQLNQPVFFKNASFGPWKFCWLDPMTEFHCNSVQYLVDDDPSDVTTSVQHCCDTRALRPPKVQGHTYLSVVCVCDRCGHPQRAMDSKAVDVDKLSDRTLVTVVLSMGESRWLRKVFNDLCDVGQGSISRQGFLRFLRTYQRDPRLNEAKHPPMTERSMDIILKAIDCPLDADISFETFVHYLWSDFCIDSPNISLEEVSDGMHAPLSQYFINSSHNTYCIGLQVKGAQLFPSSIHKEALADVEIYRQVLLSGCRCIELDCWDGPDGPIITHGPSAVMRMNEIPLKAVCSAIAETAFKTSPYPVLLSIENHLCKRQQKQMVTIFREVFGSKLLTHPLKTHPLVENQPLPPPHALRHKILVKAKRRFDNEDSVEVHRKLTITPIISTEQNELALLEDEVRKRQLCPEEEEISSKDLSKIVNYLTADKVPHTWNVDPRLFLMCSMSEDASMKVYRDFPQRQANKLVKHTSKRLVRVFPANMRIKSDNYLPNIHWMMGIQMVALNFQTNCPEMLMNHAMFEQTACCGYVKKPDCLNDSSLDFDIYSNHVPHRMPVTLKVTVLSSMFLPIVEGVSEVSPFFVTMELFGMPPYEKSSITRVSAVAGNGVFVHFRNKQTIFEKIVLPETAFLQFCVHRRFPNGNAVPIAYRTLSINRLHNGYRHVILRTVGNQNLGPMSLFVYFDVFYYVMKTQITVHSALMNPFNSARKEESLSMALLHPFAKCEEIVEDVSSRIDSFHNHDNRGFATLILGHSLVYDGLAKSAPDSASAEENNKNSRIVYENQQH</sequence>
<dbReference type="InterPro" id="IPR001192">
    <property type="entry name" value="PI-PLC_fam"/>
</dbReference>
<dbReference type="GO" id="GO:0051209">
    <property type="term" value="P:release of sequestered calcium ion into cytosol"/>
    <property type="evidence" value="ECO:0007669"/>
    <property type="project" value="TreeGrafter"/>
</dbReference>
<dbReference type="AlphaFoldDB" id="A0A016VPH4"/>
<keyword evidence="4 5" id="KW-0443">Lipid metabolism</keyword>
<dbReference type="SMART" id="SM00149">
    <property type="entry name" value="PLCYc"/>
    <property type="match status" value="1"/>
</dbReference>
<proteinExistence type="predicted"/>
<evidence type="ECO:0000256" key="3">
    <source>
        <dbReference type="ARBA" id="ARBA00022963"/>
    </source>
</evidence>
<dbReference type="PRINTS" id="PR00390">
    <property type="entry name" value="PHPHLIPASEC"/>
</dbReference>
<dbReference type="Gene3D" id="2.60.40.150">
    <property type="entry name" value="C2 domain"/>
    <property type="match status" value="1"/>
</dbReference>
<dbReference type="CDD" id="cd08558">
    <property type="entry name" value="PI-PLCc_eukaryota"/>
    <property type="match status" value="1"/>
</dbReference>
<keyword evidence="9" id="KW-1185">Reference proteome</keyword>